<dbReference type="Gene3D" id="1.20.140.40">
    <property type="entry name" value="Invertase/pectin methylesterase inhibitor family protein"/>
    <property type="match status" value="1"/>
</dbReference>
<dbReference type="EMBL" id="OZ075122">
    <property type="protein sequence ID" value="CAL4905389.1"/>
    <property type="molecule type" value="Genomic_DNA"/>
</dbReference>
<sequence>MLSPLLFAAVICIGSGTAAELCTSVLCHDTTSPCRAARDPHVVAALAAANATVARNSVVHAAAMASNNATEKAGLRSCLQLYTGFVAALEWAAGSVAAGRLPGAREVMRAAQSVHAACDGMAGEATPKESVEFFWMAYVAYAVLATVSNY</sequence>
<dbReference type="InterPro" id="IPR035513">
    <property type="entry name" value="Invertase/methylesterase_inhib"/>
</dbReference>
<dbReference type="Proteomes" id="UP001497457">
    <property type="component" value="Chromosome 12b"/>
</dbReference>
<evidence type="ECO:0000259" key="2">
    <source>
        <dbReference type="Pfam" id="PF04043"/>
    </source>
</evidence>
<proteinExistence type="predicted"/>
<protein>
    <recommendedName>
        <fullName evidence="2">Pectinesterase inhibitor domain-containing protein</fullName>
    </recommendedName>
</protein>
<gene>
    <name evidence="3" type="ORF">URODEC1_LOCUS11633</name>
</gene>
<feature type="domain" description="Pectinesterase inhibitor" evidence="2">
    <location>
        <begin position="19"/>
        <end position="122"/>
    </location>
</feature>
<dbReference type="InterPro" id="IPR006501">
    <property type="entry name" value="Pectinesterase_inhib_dom"/>
</dbReference>
<dbReference type="Pfam" id="PF04043">
    <property type="entry name" value="PMEI"/>
    <property type="match status" value="1"/>
</dbReference>
<reference evidence="4" key="1">
    <citation type="submission" date="2024-06" db="EMBL/GenBank/DDBJ databases">
        <authorList>
            <person name="Ryan C."/>
        </authorList>
    </citation>
    <scope>NUCLEOTIDE SEQUENCE [LARGE SCALE GENOMIC DNA]</scope>
</reference>
<dbReference type="SUPFAM" id="SSF101148">
    <property type="entry name" value="Plant invertase/pectin methylesterase inhibitor"/>
    <property type="match status" value="1"/>
</dbReference>
<organism evidence="3 4">
    <name type="scientific">Urochloa decumbens</name>
    <dbReference type="NCBI Taxonomy" id="240449"/>
    <lineage>
        <taxon>Eukaryota</taxon>
        <taxon>Viridiplantae</taxon>
        <taxon>Streptophyta</taxon>
        <taxon>Embryophyta</taxon>
        <taxon>Tracheophyta</taxon>
        <taxon>Spermatophyta</taxon>
        <taxon>Magnoliopsida</taxon>
        <taxon>Liliopsida</taxon>
        <taxon>Poales</taxon>
        <taxon>Poaceae</taxon>
        <taxon>PACMAD clade</taxon>
        <taxon>Panicoideae</taxon>
        <taxon>Panicodae</taxon>
        <taxon>Paniceae</taxon>
        <taxon>Melinidinae</taxon>
        <taxon>Urochloa</taxon>
    </lineage>
</organism>
<evidence type="ECO:0000256" key="1">
    <source>
        <dbReference type="SAM" id="SignalP"/>
    </source>
</evidence>
<dbReference type="AlphaFoldDB" id="A0ABC8W9E4"/>
<keyword evidence="1" id="KW-0732">Signal</keyword>
<evidence type="ECO:0000313" key="3">
    <source>
        <dbReference type="EMBL" id="CAL4905389.1"/>
    </source>
</evidence>
<name>A0ABC8W9E4_9POAL</name>
<feature type="chain" id="PRO_5044740861" description="Pectinesterase inhibitor domain-containing protein" evidence="1">
    <location>
        <begin position="19"/>
        <end position="150"/>
    </location>
</feature>
<accession>A0ABC8W9E4</accession>
<feature type="signal peptide" evidence="1">
    <location>
        <begin position="1"/>
        <end position="18"/>
    </location>
</feature>
<evidence type="ECO:0000313" key="4">
    <source>
        <dbReference type="Proteomes" id="UP001497457"/>
    </source>
</evidence>
<reference evidence="3 4" key="2">
    <citation type="submission" date="2024-10" db="EMBL/GenBank/DDBJ databases">
        <authorList>
            <person name="Ryan C."/>
        </authorList>
    </citation>
    <scope>NUCLEOTIDE SEQUENCE [LARGE SCALE GENOMIC DNA]</scope>
</reference>
<keyword evidence="4" id="KW-1185">Reference proteome</keyword>